<proteinExistence type="predicted"/>
<organism evidence="7 8">
    <name type="scientific">Mucilaginibacter gossypiicola</name>
    <dbReference type="NCBI Taxonomy" id="551995"/>
    <lineage>
        <taxon>Bacteria</taxon>
        <taxon>Pseudomonadati</taxon>
        <taxon>Bacteroidota</taxon>
        <taxon>Sphingobacteriia</taxon>
        <taxon>Sphingobacteriales</taxon>
        <taxon>Sphingobacteriaceae</taxon>
        <taxon>Mucilaginibacter</taxon>
    </lineage>
</organism>
<evidence type="ECO:0000313" key="7">
    <source>
        <dbReference type="EMBL" id="SEM82314.1"/>
    </source>
</evidence>
<keyword evidence="7" id="KW-0238">DNA-binding</keyword>
<dbReference type="PANTHER" id="PTHR32071">
    <property type="entry name" value="TRANSCRIPTIONAL REGULATORY PROTEIN"/>
    <property type="match status" value="1"/>
</dbReference>
<feature type="domain" description="Sigma-54 factor interaction" evidence="6">
    <location>
        <begin position="556"/>
        <end position="785"/>
    </location>
</feature>
<dbReference type="SUPFAM" id="SSF46689">
    <property type="entry name" value="Homeodomain-like"/>
    <property type="match status" value="1"/>
</dbReference>
<evidence type="ECO:0000313" key="8">
    <source>
        <dbReference type="Proteomes" id="UP000198942"/>
    </source>
</evidence>
<feature type="coiled-coil region" evidence="5">
    <location>
        <begin position="526"/>
        <end position="553"/>
    </location>
</feature>
<dbReference type="FunFam" id="3.40.50.300:FF:000006">
    <property type="entry name" value="DNA-binding transcriptional regulator NtrC"/>
    <property type="match status" value="1"/>
</dbReference>
<dbReference type="PANTHER" id="PTHR32071:SF57">
    <property type="entry name" value="C4-DICARBOXYLATE TRANSPORT TRANSCRIPTIONAL REGULATORY PROTEIN DCTD"/>
    <property type="match status" value="1"/>
</dbReference>
<dbReference type="InterPro" id="IPR003593">
    <property type="entry name" value="AAA+_ATPase"/>
</dbReference>
<dbReference type="InterPro" id="IPR009057">
    <property type="entry name" value="Homeodomain-like_sf"/>
</dbReference>
<sequence>MQKSINNEQDRPKQIAAELRLRIEDVHERAGLIKMLTDLLKTHFNFNGIFIQSVDPHTGTYYPFLIDHHSKARDLNEFKALSNTRASLQDPIVCDAMKAKHSFVVALKDFASMAAVPYWIKINFEYGIRKGLVTPLRIKDEVVGVCYIWFDNQDPFQEGLADVMDAISLDLGFAVSNTMINEMLTRREWSNELLFAFSRDLAEVKTREDLSRAVTDGLKKLITFNDFFIIELVPDEAHPNFIFSSLLLEAAELQWLYTNSFIKDLFRETADLNMPLIFQLSDFETTDPPLCFGSRGNEKSEELLLKILPGSSGSQFGLILVSNKTNVFDLSDRALILRISGHLATAVSNVVMHEELARREKDKEILLAFSHDIASVRNKDDLRKAIEKVSGQLSSIARFVIRGINDDQETMTIYIYDDKVKKGVEENGQQFILNKVFPLNDGISEVVLAGNETMVFELQEWIDAGKASSCIHFWRGLGAQKCVATPLKTGGRNLGIFWVDSEYPDVKMIGSICAQISIAMSNILANEELLKFKQRLEVENEYLQEQIRQIYNSSEIIGTSSAMQEVYQLMSLVANSNASVLIQGETGTGKELIARGIHESSQRKNQIMVKVNCAAMPLNLIESELFGYEKGAFTGAYEKRIGKFELAHRGTLFLDEIGELPLEVQVKLLRVLQEREFERLGGKVTIKVDVRIITATNRDLKKEVDAGRFRSDLYYRLNVFPIQLPPLRERREDIPYLAHFFLGRYSKNHSFKVTGISAGTMNELKAYSWPGNVRELEHMIERSVLLSTTKNLTKVYLPDSKAGDCAGSVDMNNLESVERQHIIEILTRCNGKVSGKGGAAELLRLPSSTLNSKMKKLGITKSSVVK</sequence>
<dbReference type="CDD" id="cd00009">
    <property type="entry name" value="AAA"/>
    <property type="match status" value="1"/>
</dbReference>
<dbReference type="Pfam" id="PF00158">
    <property type="entry name" value="Sigma54_activat"/>
    <property type="match status" value="1"/>
</dbReference>
<dbReference type="InterPro" id="IPR002078">
    <property type="entry name" value="Sigma_54_int"/>
</dbReference>
<name>A0A1H8BJI9_9SPHI</name>
<dbReference type="GO" id="GO:0005524">
    <property type="term" value="F:ATP binding"/>
    <property type="evidence" value="ECO:0007669"/>
    <property type="project" value="UniProtKB-KW"/>
</dbReference>
<dbReference type="PROSITE" id="PS00675">
    <property type="entry name" value="SIGMA54_INTERACT_1"/>
    <property type="match status" value="1"/>
</dbReference>
<dbReference type="InterPro" id="IPR025662">
    <property type="entry name" value="Sigma_54_int_dom_ATP-bd_1"/>
</dbReference>
<dbReference type="SMART" id="SM00382">
    <property type="entry name" value="AAA"/>
    <property type="match status" value="1"/>
</dbReference>
<keyword evidence="4" id="KW-0804">Transcription</keyword>
<evidence type="ECO:0000259" key="6">
    <source>
        <dbReference type="PROSITE" id="PS50045"/>
    </source>
</evidence>
<accession>A0A1H8BJI9</accession>
<dbReference type="AlphaFoldDB" id="A0A1H8BJI9"/>
<dbReference type="Gene3D" id="1.10.8.60">
    <property type="match status" value="1"/>
</dbReference>
<dbReference type="SUPFAM" id="SSF52540">
    <property type="entry name" value="P-loop containing nucleoside triphosphate hydrolases"/>
    <property type="match status" value="1"/>
</dbReference>
<dbReference type="InterPro" id="IPR027417">
    <property type="entry name" value="P-loop_NTPase"/>
</dbReference>
<dbReference type="RefSeq" id="WP_208864640.1">
    <property type="nucleotide sequence ID" value="NZ_FOCL01000001.1"/>
</dbReference>
<dbReference type="InterPro" id="IPR058031">
    <property type="entry name" value="AAA_lid_NorR"/>
</dbReference>
<keyword evidence="1" id="KW-0547">Nucleotide-binding</keyword>
<dbReference type="Gene3D" id="1.10.10.60">
    <property type="entry name" value="Homeodomain-like"/>
    <property type="match status" value="1"/>
</dbReference>
<evidence type="ECO:0000256" key="3">
    <source>
        <dbReference type="ARBA" id="ARBA00023015"/>
    </source>
</evidence>
<gene>
    <name evidence="7" type="ORF">SAMN05192574_101921</name>
</gene>
<dbReference type="PROSITE" id="PS50045">
    <property type="entry name" value="SIGMA54_INTERACT_4"/>
    <property type="match status" value="1"/>
</dbReference>
<dbReference type="PROSITE" id="PS00688">
    <property type="entry name" value="SIGMA54_INTERACT_3"/>
    <property type="match status" value="1"/>
</dbReference>
<dbReference type="SUPFAM" id="SSF55781">
    <property type="entry name" value="GAF domain-like"/>
    <property type="match status" value="2"/>
</dbReference>
<evidence type="ECO:0000256" key="2">
    <source>
        <dbReference type="ARBA" id="ARBA00022840"/>
    </source>
</evidence>
<dbReference type="STRING" id="551995.SAMN05192574_101921"/>
<dbReference type="GO" id="GO:0003677">
    <property type="term" value="F:DNA binding"/>
    <property type="evidence" value="ECO:0007669"/>
    <property type="project" value="UniProtKB-KW"/>
</dbReference>
<evidence type="ECO:0000256" key="5">
    <source>
        <dbReference type="SAM" id="Coils"/>
    </source>
</evidence>
<keyword evidence="5" id="KW-0175">Coiled coil</keyword>
<keyword evidence="2" id="KW-0067">ATP-binding</keyword>
<protein>
    <submittedName>
        <fullName evidence="7">Transcriptional regulator containing GAF, AAA-type ATPase, and DNA-binding Fis domains</fullName>
    </submittedName>
</protein>
<dbReference type="InterPro" id="IPR029016">
    <property type="entry name" value="GAF-like_dom_sf"/>
</dbReference>
<dbReference type="EMBL" id="FOCL01000001">
    <property type="protein sequence ID" value="SEM82314.1"/>
    <property type="molecule type" value="Genomic_DNA"/>
</dbReference>
<dbReference type="InterPro" id="IPR025944">
    <property type="entry name" value="Sigma_54_int_dom_CS"/>
</dbReference>
<reference evidence="8" key="1">
    <citation type="submission" date="2016-10" db="EMBL/GenBank/DDBJ databases">
        <authorList>
            <person name="Varghese N."/>
            <person name="Submissions S."/>
        </authorList>
    </citation>
    <scope>NUCLEOTIDE SEQUENCE [LARGE SCALE GENOMIC DNA]</scope>
    <source>
        <strain evidence="8">Gh-48</strain>
    </source>
</reference>
<dbReference type="Proteomes" id="UP000198942">
    <property type="component" value="Unassembled WGS sequence"/>
</dbReference>
<dbReference type="Pfam" id="PF25601">
    <property type="entry name" value="AAA_lid_14"/>
    <property type="match status" value="1"/>
</dbReference>
<evidence type="ECO:0000256" key="4">
    <source>
        <dbReference type="ARBA" id="ARBA00023163"/>
    </source>
</evidence>
<evidence type="ECO:0000256" key="1">
    <source>
        <dbReference type="ARBA" id="ARBA00022741"/>
    </source>
</evidence>
<dbReference type="Gene3D" id="3.40.50.300">
    <property type="entry name" value="P-loop containing nucleotide triphosphate hydrolases"/>
    <property type="match status" value="1"/>
</dbReference>
<dbReference type="GO" id="GO:0006355">
    <property type="term" value="P:regulation of DNA-templated transcription"/>
    <property type="evidence" value="ECO:0007669"/>
    <property type="project" value="InterPro"/>
</dbReference>
<keyword evidence="8" id="KW-1185">Reference proteome</keyword>
<dbReference type="Gene3D" id="3.30.450.40">
    <property type="match status" value="2"/>
</dbReference>
<keyword evidence="3" id="KW-0805">Transcription regulation</keyword>